<dbReference type="PANTHER" id="PTHR30441">
    <property type="entry name" value="DUF748 DOMAIN-CONTAINING PROTEIN"/>
    <property type="match status" value="1"/>
</dbReference>
<dbReference type="RefSeq" id="WP_052473567.1">
    <property type="nucleotide sequence ID" value="NZ_AP012547.1"/>
</dbReference>
<dbReference type="Proteomes" id="UP000031637">
    <property type="component" value="Chromosome"/>
</dbReference>
<dbReference type="GO" id="GO:0005886">
    <property type="term" value="C:plasma membrane"/>
    <property type="evidence" value="ECO:0007669"/>
    <property type="project" value="TreeGrafter"/>
</dbReference>
<keyword evidence="2" id="KW-0812">Transmembrane</keyword>
<evidence type="ECO:0000256" key="2">
    <source>
        <dbReference type="SAM" id="Phobius"/>
    </source>
</evidence>
<evidence type="ECO:0000313" key="3">
    <source>
        <dbReference type="EMBL" id="BAO30087.1"/>
    </source>
</evidence>
<dbReference type="AlphaFoldDB" id="W0SGL4"/>
<dbReference type="HOGENOM" id="CLU_416718_0_0_4"/>
<organism evidence="3 4">
    <name type="scientific">Sulfuritalea hydrogenivorans sk43H</name>
    <dbReference type="NCBI Taxonomy" id="1223802"/>
    <lineage>
        <taxon>Bacteria</taxon>
        <taxon>Pseudomonadati</taxon>
        <taxon>Pseudomonadota</taxon>
        <taxon>Betaproteobacteria</taxon>
        <taxon>Nitrosomonadales</taxon>
        <taxon>Sterolibacteriaceae</taxon>
        <taxon>Sulfuritalea</taxon>
    </lineage>
</organism>
<feature type="compositionally biased region" description="Basic and acidic residues" evidence="1">
    <location>
        <begin position="160"/>
        <end position="181"/>
    </location>
</feature>
<feature type="compositionally biased region" description="Basic and acidic residues" evidence="1">
    <location>
        <begin position="188"/>
        <end position="224"/>
    </location>
</feature>
<name>W0SGL4_9PROT</name>
<proteinExistence type="predicted"/>
<evidence type="ECO:0000256" key="1">
    <source>
        <dbReference type="SAM" id="MobiDB-lite"/>
    </source>
</evidence>
<feature type="transmembrane region" description="Helical" evidence="2">
    <location>
        <begin position="270"/>
        <end position="292"/>
    </location>
</feature>
<evidence type="ECO:0008006" key="5">
    <source>
        <dbReference type="Google" id="ProtNLM"/>
    </source>
</evidence>
<reference evidence="3 4" key="1">
    <citation type="journal article" date="2014" name="Syst. Appl. Microbiol.">
        <title>Complete genomes of freshwater sulfur oxidizers Sulfuricella denitrificans skB26 and Sulfuritalea hydrogenivorans sk43H: genetic insights into the sulfur oxidation pathway of betaproteobacteria.</title>
        <authorList>
            <person name="Watanabe T."/>
            <person name="Kojima H."/>
            <person name="Fukui M."/>
        </authorList>
    </citation>
    <scope>NUCLEOTIDE SEQUENCE [LARGE SCALE GENOMIC DNA]</scope>
    <source>
        <strain evidence="3">DSM22779</strain>
    </source>
</reference>
<sequence>MNKATIYTRTDKGARAAASASSELSGDLRKILDAIDGSSPVEVLQGKLDFLSPVAFFEALATLVADDLIRDAESVQAERKAQELRAKIKARREGADRSPQDGEPHDVEAEEQARREVAESVRQDAEVQARRLAEERALREAAERARQEAEARTKLMAAELARRDAEDKARREAETRARQDAEAQAQRMAEELARRDSEDRLRREAEEAARREDESARQEAEERARVMAEEQAWREAEEKYRREEAEAAEEKRKRAAAKEVKAGSTRPRNLGLAIALGLLALIVIGLVAAHLISYDGQIPKFEKAATAQFQQPVKIKALRLSLLPHVELRLEGVSIGAEGQVRIPQVKAKGDLGNLFSDKKVFKSIALDSPVIAEAALGWLLFGEPAAADLLVGEVSASNARLESKNLSLPAFDAKLKSGGDGSWGSMIIESTDKNLSAELAPKGESVQIEFKARSFKIPFGSDLTLDDVVASASATPDGLVVTEFKGFAYGGILGGNASLKWGKQWTLAGNLNAKQIDTARLLPGIVDGGRLVGDGAYSMQAPDAAKLFASNHLEGNFSVARGTLLGVDLGRMMQGGGMTGETRFAEAAGSFVHDRGATQLRQVRLGEGAISANGSVEVDADNTVRGRFAVDLKMSAEQRRGNLVVSGTLKKIEWRRP</sequence>
<dbReference type="KEGG" id="shd:SUTH_02297"/>
<feature type="region of interest" description="Disordered" evidence="1">
    <location>
        <begin position="160"/>
        <end position="224"/>
    </location>
</feature>
<keyword evidence="2" id="KW-0472">Membrane</keyword>
<dbReference type="InterPro" id="IPR052894">
    <property type="entry name" value="AsmA-related"/>
</dbReference>
<protein>
    <recommendedName>
        <fullName evidence="5">AsmA-like C-terminal domain-containing protein</fullName>
    </recommendedName>
</protein>
<dbReference type="OrthoDB" id="9126970at2"/>
<accession>W0SGL4</accession>
<keyword evidence="2" id="KW-1133">Transmembrane helix</keyword>
<keyword evidence="4" id="KW-1185">Reference proteome</keyword>
<feature type="region of interest" description="Disordered" evidence="1">
    <location>
        <begin position="90"/>
        <end position="128"/>
    </location>
</feature>
<dbReference type="GO" id="GO:0090313">
    <property type="term" value="P:regulation of protein targeting to membrane"/>
    <property type="evidence" value="ECO:0007669"/>
    <property type="project" value="TreeGrafter"/>
</dbReference>
<evidence type="ECO:0000313" key="4">
    <source>
        <dbReference type="Proteomes" id="UP000031637"/>
    </source>
</evidence>
<dbReference type="STRING" id="1223802.SUTH_02297"/>
<dbReference type="EMBL" id="AP012547">
    <property type="protein sequence ID" value="BAO30087.1"/>
    <property type="molecule type" value="Genomic_DNA"/>
</dbReference>
<gene>
    <name evidence="3" type="ORF">SUTH_02297</name>
</gene>
<dbReference type="PANTHER" id="PTHR30441:SF4">
    <property type="entry name" value="PROTEIN ASMA"/>
    <property type="match status" value="1"/>
</dbReference>